<comment type="caution">
    <text evidence="1">The sequence shown here is derived from an EMBL/GenBank/DDBJ whole genome shotgun (WGS) entry which is preliminary data.</text>
</comment>
<gene>
    <name evidence="1" type="ORF">ACFP3J_03095</name>
</gene>
<name>A0ABW0WC45_STRNO</name>
<dbReference type="EMBL" id="JBHSOE010000003">
    <property type="protein sequence ID" value="MFC5654479.1"/>
    <property type="molecule type" value="Genomic_DNA"/>
</dbReference>
<dbReference type="RefSeq" id="WP_344347248.1">
    <property type="nucleotide sequence ID" value="NZ_BAAASM010000009.1"/>
</dbReference>
<proteinExistence type="predicted"/>
<reference evidence="2" key="1">
    <citation type="journal article" date="2019" name="Int. J. Syst. Evol. Microbiol.">
        <title>The Global Catalogue of Microorganisms (GCM) 10K type strain sequencing project: providing services to taxonomists for standard genome sequencing and annotation.</title>
        <authorList>
            <consortium name="The Broad Institute Genomics Platform"/>
            <consortium name="The Broad Institute Genome Sequencing Center for Infectious Disease"/>
            <person name="Wu L."/>
            <person name="Ma J."/>
        </authorList>
    </citation>
    <scope>NUCLEOTIDE SEQUENCE [LARGE SCALE GENOMIC DNA]</scope>
    <source>
        <strain evidence="2">KCTC 5701</strain>
    </source>
</reference>
<dbReference type="Proteomes" id="UP001596065">
    <property type="component" value="Unassembled WGS sequence"/>
</dbReference>
<keyword evidence="2" id="KW-1185">Reference proteome</keyword>
<evidence type="ECO:0000313" key="1">
    <source>
        <dbReference type="EMBL" id="MFC5654479.1"/>
    </source>
</evidence>
<accession>A0ABW0WC45</accession>
<evidence type="ECO:0000313" key="2">
    <source>
        <dbReference type="Proteomes" id="UP001596065"/>
    </source>
</evidence>
<protein>
    <submittedName>
        <fullName evidence="1">Uncharacterized protein</fullName>
    </submittedName>
</protein>
<organism evidence="1 2">
    <name type="scientific">Streptomyces nogalater</name>
    <dbReference type="NCBI Taxonomy" id="38314"/>
    <lineage>
        <taxon>Bacteria</taxon>
        <taxon>Bacillati</taxon>
        <taxon>Actinomycetota</taxon>
        <taxon>Actinomycetes</taxon>
        <taxon>Kitasatosporales</taxon>
        <taxon>Streptomycetaceae</taxon>
        <taxon>Streptomyces</taxon>
    </lineage>
</organism>
<sequence>MQNTTTEARCSHCLMPTEVATDGVADAHDFPYAVDNYGQCKGSGKATLAGPATPPAVWGANFTTLMEIGVLPSPLPQAKREGWTVTITGVRFTHSAHCWKCRQCVYVATEGGVIQIGFDHKGKGFEKERAGARPAYDGPCPNGCGNRVVFGGQSWHRPSARPVADARTVQWREWEQLRRDLGVHTPDMTPSDLARLRSAH</sequence>